<evidence type="ECO:0000313" key="1">
    <source>
        <dbReference type="EMBL" id="KAI0062250.1"/>
    </source>
</evidence>
<accession>A0ACB8T299</accession>
<gene>
    <name evidence="1" type="ORF">BV25DRAFT_1825686</name>
</gene>
<name>A0ACB8T299_9AGAM</name>
<dbReference type="Proteomes" id="UP000814140">
    <property type="component" value="Unassembled WGS sequence"/>
</dbReference>
<reference evidence="1" key="2">
    <citation type="journal article" date="2022" name="New Phytol.">
        <title>Evolutionary transition to the ectomycorrhizal habit in the genomes of a hyperdiverse lineage of mushroom-forming fungi.</title>
        <authorList>
            <person name="Looney B."/>
            <person name="Miyauchi S."/>
            <person name="Morin E."/>
            <person name="Drula E."/>
            <person name="Courty P.E."/>
            <person name="Kohler A."/>
            <person name="Kuo A."/>
            <person name="LaButti K."/>
            <person name="Pangilinan J."/>
            <person name="Lipzen A."/>
            <person name="Riley R."/>
            <person name="Andreopoulos W."/>
            <person name="He G."/>
            <person name="Johnson J."/>
            <person name="Nolan M."/>
            <person name="Tritt A."/>
            <person name="Barry K.W."/>
            <person name="Grigoriev I.V."/>
            <person name="Nagy L.G."/>
            <person name="Hibbett D."/>
            <person name="Henrissat B."/>
            <person name="Matheny P.B."/>
            <person name="Labbe J."/>
            <person name="Martin F.M."/>
        </authorList>
    </citation>
    <scope>NUCLEOTIDE SEQUENCE</scope>
    <source>
        <strain evidence="1">HHB10654</strain>
    </source>
</reference>
<reference evidence="1" key="1">
    <citation type="submission" date="2021-03" db="EMBL/GenBank/DDBJ databases">
        <authorList>
            <consortium name="DOE Joint Genome Institute"/>
            <person name="Ahrendt S."/>
            <person name="Looney B.P."/>
            <person name="Miyauchi S."/>
            <person name="Morin E."/>
            <person name="Drula E."/>
            <person name="Courty P.E."/>
            <person name="Chicoki N."/>
            <person name="Fauchery L."/>
            <person name="Kohler A."/>
            <person name="Kuo A."/>
            <person name="Labutti K."/>
            <person name="Pangilinan J."/>
            <person name="Lipzen A."/>
            <person name="Riley R."/>
            <person name="Andreopoulos W."/>
            <person name="He G."/>
            <person name="Johnson J."/>
            <person name="Barry K.W."/>
            <person name="Grigoriev I.V."/>
            <person name="Nagy L."/>
            <person name="Hibbett D."/>
            <person name="Henrissat B."/>
            <person name="Matheny P.B."/>
            <person name="Labbe J."/>
            <person name="Martin F."/>
        </authorList>
    </citation>
    <scope>NUCLEOTIDE SEQUENCE</scope>
    <source>
        <strain evidence="1">HHB10654</strain>
    </source>
</reference>
<keyword evidence="2" id="KW-1185">Reference proteome</keyword>
<dbReference type="EMBL" id="MU277208">
    <property type="protein sequence ID" value="KAI0062250.1"/>
    <property type="molecule type" value="Genomic_DNA"/>
</dbReference>
<comment type="caution">
    <text evidence="1">The sequence shown here is derived from an EMBL/GenBank/DDBJ whole genome shotgun (WGS) entry which is preliminary data.</text>
</comment>
<evidence type="ECO:0000313" key="2">
    <source>
        <dbReference type="Proteomes" id="UP000814140"/>
    </source>
</evidence>
<proteinExistence type="predicted"/>
<protein>
    <submittedName>
        <fullName evidence="1">Uncharacterized protein</fullName>
    </submittedName>
</protein>
<organism evidence="1 2">
    <name type="scientific">Artomyces pyxidatus</name>
    <dbReference type="NCBI Taxonomy" id="48021"/>
    <lineage>
        <taxon>Eukaryota</taxon>
        <taxon>Fungi</taxon>
        <taxon>Dikarya</taxon>
        <taxon>Basidiomycota</taxon>
        <taxon>Agaricomycotina</taxon>
        <taxon>Agaricomycetes</taxon>
        <taxon>Russulales</taxon>
        <taxon>Auriscalpiaceae</taxon>
        <taxon>Artomyces</taxon>
    </lineage>
</organism>
<sequence>MQAKAERKQPSSSAGKNKDVERSGHPGSLAGAKRPREDDSPVDIEAMDVDVVADEPERPERAPSGPPPAVADLFKEEATPAPSPLPSFKKRKAPAIKKHKPEPGGSSTTQASSAKARPKDSKPLVALEAPGVDDGLAHLLKPTKTETKVEVNLMDKDVYASLFAKNAGTSAPRSGVNLKEKEERRKQLDKMREEDRARRATAAEHVFDLRAQHDKVMAFVDRLQSRRSSAMWPNILAVAFRHEKEREDRRREREKERLKAEQERETGEVLEDTAP</sequence>